<dbReference type="RefSeq" id="WP_345138372.1">
    <property type="nucleotide sequence ID" value="NZ_BAABAT010000046.1"/>
</dbReference>
<sequence length="173" mass="19082">MLVGRLHDLIVDCPDPAASARFWSAMLGQPITHDDPDFVVVSRDTTTSGLAFQRAPDHRPPTWPDPTVLQQLHHRPDPAAAGRAVLAVLSRLLRRRWPTCCITPATLLRWPPPPAAATTRPEAIRLRLEPGLPLRLQRVDREGLQRPVGDHRNPQSAAAPVALGHIHPLDRTG</sequence>
<reference evidence="4" key="1">
    <citation type="journal article" date="2019" name="Int. J. Syst. Evol. Microbiol.">
        <title>The Global Catalogue of Microorganisms (GCM) 10K type strain sequencing project: providing services to taxonomists for standard genome sequencing and annotation.</title>
        <authorList>
            <consortium name="The Broad Institute Genomics Platform"/>
            <consortium name="The Broad Institute Genome Sequencing Center for Infectious Disease"/>
            <person name="Wu L."/>
            <person name="Ma J."/>
        </authorList>
    </citation>
    <scope>NUCLEOTIDE SEQUENCE [LARGE SCALE GENOMIC DNA]</scope>
    <source>
        <strain evidence="4">JCM 17441</strain>
    </source>
</reference>
<accession>A0ABP8DQ15</accession>
<evidence type="ECO:0000256" key="1">
    <source>
        <dbReference type="SAM" id="MobiDB-lite"/>
    </source>
</evidence>
<keyword evidence="4" id="KW-1185">Reference proteome</keyword>
<gene>
    <name evidence="3" type="ORF">GCM10022255_094170</name>
</gene>
<name>A0ABP8DQ15_9ACTN</name>
<organism evidence="3 4">
    <name type="scientific">Dactylosporangium darangshiense</name>
    <dbReference type="NCBI Taxonomy" id="579108"/>
    <lineage>
        <taxon>Bacteria</taxon>
        <taxon>Bacillati</taxon>
        <taxon>Actinomycetota</taxon>
        <taxon>Actinomycetes</taxon>
        <taxon>Micromonosporales</taxon>
        <taxon>Micromonosporaceae</taxon>
        <taxon>Dactylosporangium</taxon>
    </lineage>
</organism>
<proteinExistence type="predicted"/>
<comment type="caution">
    <text evidence="3">The sequence shown here is derived from an EMBL/GenBank/DDBJ whole genome shotgun (WGS) entry which is preliminary data.</text>
</comment>
<protein>
    <recommendedName>
        <fullName evidence="2">Glyoxalase-like domain-containing protein</fullName>
    </recommendedName>
</protein>
<dbReference type="Pfam" id="PF18029">
    <property type="entry name" value="Glyoxalase_6"/>
    <property type="match status" value="1"/>
</dbReference>
<dbReference type="Gene3D" id="3.10.180.10">
    <property type="entry name" value="2,3-Dihydroxybiphenyl 1,2-Dioxygenase, domain 1"/>
    <property type="match status" value="1"/>
</dbReference>
<feature type="region of interest" description="Disordered" evidence="1">
    <location>
        <begin position="145"/>
        <end position="173"/>
    </location>
</feature>
<dbReference type="InterPro" id="IPR029068">
    <property type="entry name" value="Glyas_Bleomycin-R_OHBP_Dase"/>
</dbReference>
<evidence type="ECO:0000313" key="4">
    <source>
        <dbReference type="Proteomes" id="UP001500620"/>
    </source>
</evidence>
<dbReference type="EMBL" id="BAABAT010000046">
    <property type="protein sequence ID" value="GAA4261468.1"/>
    <property type="molecule type" value="Genomic_DNA"/>
</dbReference>
<dbReference type="Proteomes" id="UP001500620">
    <property type="component" value="Unassembled WGS sequence"/>
</dbReference>
<evidence type="ECO:0000313" key="3">
    <source>
        <dbReference type="EMBL" id="GAA4261468.1"/>
    </source>
</evidence>
<dbReference type="SUPFAM" id="SSF54593">
    <property type="entry name" value="Glyoxalase/Bleomycin resistance protein/Dihydroxybiphenyl dioxygenase"/>
    <property type="match status" value="1"/>
</dbReference>
<feature type="domain" description="Glyoxalase-like" evidence="2">
    <location>
        <begin position="9"/>
        <end position="67"/>
    </location>
</feature>
<evidence type="ECO:0000259" key="2">
    <source>
        <dbReference type="Pfam" id="PF18029"/>
    </source>
</evidence>
<dbReference type="InterPro" id="IPR041581">
    <property type="entry name" value="Glyoxalase_6"/>
</dbReference>